<evidence type="ECO:0000256" key="2">
    <source>
        <dbReference type="ARBA" id="ARBA00022692"/>
    </source>
</evidence>
<evidence type="ECO:0000256" key="9">
    <source>
        <dbReference type="SAM" id="Phobius"/>
    </source>
</evidence>
<keyword evidence="2 9" id="KW-0812">Transmembrane</keyword>
<dbReference type="RefSeq" id="WP_322855507.1">
    <property type="nucleotide sequence ID" value="NZ_JAYDCJ010000003.1"/>
</dbReference>
<dbReference type="Pfam" id="PF00015">
    <property type="entry name" value="MCPsignal"/>
    <property type="match status" value="1"/>
</dbReference>
<dbReference type="InterPro" id="IPR010504">
    <property type="entry name" value="AH_dom"/>
</dbReference>
<dbReference type="PRINTS" id="PR00260">
    <property type="entry name" value="CHEMTRNSDUCR"/>
</dbReference>
<comment type="subcellular location">
    <subcellularLocation>
        <location evidence="1">Membrane</location>
    </subcellularLocation>
</comment>
<name>A0ABU5NYZ2_9GAMM</name>
<evidence type="ECO:0000256" key="6">
    <source>
        <dbReference type="ARBA" id="ARBA00029447"/>
    </source>
</evidence>
<comment type="caution">
    <text evidence="12">The sequence shown here is derived from an EMBL/GenBank/DDBJ whole genome shotgun (WGS) entry which is preliminary data.</text>
</comment>
<feature type="domain" description="Methyl-accepting transducer" evidence="10">
    <location>
        <begin position="114"/>
        <end position="350"/>
    </location>
</feature>
<reference evidence="12 13" key="1">
    <citation type="submission" date="2023-12" db="EMBL/GenBank/DDBJ databases">
        <title>Marinobacter qingdaonensis sp. nov., isolated from the intertidal sediment of Qingdao, PR China.</title>
        <authorList>
            <person name="Li Y."/>
        </authorList>
    </citation>
    <scope>NUCLEOTIDE SEQUENCE [LARGE SCALE GENOMIC DNA]</scope>
    <source>
        <strain evidence="12 13">ASW11-75</strain>
    </source>
</reference>
<dbReference type="PROSITE" id="PS50111">
    <property type="entry name" value="CHEMOTAXIS_TRANSDUC_2"/>
    <property type="match status" value="1"/>
</dbReference>
<keyword evidence="3 9" id="KW-1133">Transmembrane helix</keyword>
<keyword evidence="4 9" id="KW-0472">Membrane</keyword>
<feature type="domain" description="AH" evidence="11">
    <location>
        <begin position="183"/>
        <end position="386"/>
    </location>
</feature>
<feature type="transmembrane region" description="Helical" evidence="9">
    <location>
        <begin position="21"/>
        <end position="54"/>
    </location>
</feature>
<evidence type="ECO:0000313" key="13">
    <source>
        <dbReference type="Proteomes" id="UP001305746"/>
    </source>
</evidence>
<evidence type="ECO:0000256" key="8">
    <source>
        <dbReference type="SAM" id="Coils"/>
    </source>
</evidence>
<evidence type="ECO:0000259" key="10">
    <source>
        <dbReference type="PROSITE" id="PS50111"/>
    </source>
</evidence>
<proteinExistence type="inferred from homology"/>
<dbReference type="Gene3D" id="1.10.287.950">
    <property type="entry name" value="Methyl-accepting chemotaxis protein"/>
    <property type="match status" value="1"/>
</dbReference>
<evidence type="ECO:0000256" key="7">
    <source>
        <dbReference type="PROSITE-ProRule" id="PRU00284"/>
    </source>
</evidence>
<keyword evidence="5 7" id="KW-0807">Transducer</keyword>
<evidence type="ECO:0000313" key="12">
    <source>
        <dbReference type="EMBL" id="MEA1081030.1"/>
    </source>
</evidence>
<keyword evidence="8" id="KW-0175">Coiled coil</keyword>
<evidence type="ECO:0000256" key="3">
    <source>
        <dbReference type="ARBA" id="ARBA00022989"/>
    </source>
</evidence>
<keyword evidence="13" id="KW-1185">Reference proteome</keyword>
<protein>
    <submittedName>
        <fullName evidence="12">Methyl-accepting chemotaxis protein</fullName>
    </submittedName>
</protein>
<dbReference type="InterPro" id="IPR004090">
    <property type="entry name" value="Chemotax_Me-accpt_rcpt"/>
</dbReference>
<feature type="coiled-coil region" evidence="8">
    <location>
        <begin position="178"/>
        <end position="212"/>
    </location>
</feature>
<dbReference type="InterPro" id="IPR004089">
    <property type="entry name" value="MCPsignal_dom"/>
</dbReference>
<evidence type="ECO:0000259" key="11">
    <source>
        <dbReference type="PROSITE" id="PS50870"/>
    </source>
</evidence>
<dbReference type="PANTHER" id="PTHR32089">
    <property type="entry name" value="METHYL-ACCEPTING CHEMOTAXIS PROTEIN MCPB"/>
    <property type="match status" value="1"/>
</dbReference>
<dbReference type="SUPFAM" id="SSF58104">
    <property type="entry name" value="Methyl-accepting chemotaxis protein (MCP) signaling domain"/>
    <property type="match status" value="1"/>
</dbReference>
<dbReference type="EMBL" id="JAYDCJ010000003">
    <property type="protein sequence ID" value="MEA1081030.1"/>
    <property type="molecule type" value="Genomic_DNA"/>
</dbReference>
<dbReference type="PROSITE" id="PS50870">
    <property type="entry name" value="AH"/>
    <property type="match status" value="1"/>
</dbReference>
<accession>A0ABU5NYZ2</accession>
<dbReference type="PANTHER" id="PTHR32089:SF112">
    <property type="entry name" value="LYSOZYME-LIKE PROTEIN-RELATED"/>
    <property type="match status" value="1"/>
</dbReference>
<dbReference type="SMART" id="SM00283">
    <property type="entry name" value="MA"/>
    <property type="match status" value="1"/>
</dbReference>
<organism evidence="12 13">
    <name type="scientific">Marinobacter qingdaonensis</name>
    <dbReference type="NCBI Taxonomy" id="3108486"/>
    <lineage>
        <taxon>Bacteria</taxon>
        <taxon>Pseudomonadati</taxon>
        <taxon>Pseudomonadota</taxon>
        <taxon>Gammaproteobacteria</taxon>
        <taxon>Pseudomonadales</taxon>
        <taxon>Marinobacteraceae</taxon>
        <taxon>Marinobacter</taxon>
    </lineage>
</organism>
<evidence type="ECO:0000256" key="4">
    <source>
        <dbReference type="ARBA" id="ARBA00023136"/>
    </source>
</evidence>
<dbReference type="Proteomes" id="UP001305746">
    <property type="component" value="Unassembled WGS sequence"/>
</dbReference>
<evidence type="ECO:0000256" key="5">
    <source>
        <dbReference type="ARBA" id="ARBA00023224"/>
    </source>
</evidence>
<evidence type="ECO:0000256" key="1">
    <source>
        <dbReference type="ARBA" id="ARBA00004370"/>
    </source>
</evidence>
<gene>
    <name evidence="12" type="ORF">U5822_10140</name>
</gene>
<comment type="similarity">
    <text evidence="6">Belongs to the methyl-accepting chemotaxis (MCP) protein family.</text>
</comment>
<sequence length="563" mass="62056">MIASNSERAPWLPLIGRFHHLLVLLLFALAVALPGFALTGLVVAVLVTLAGWWLGAGRFSREEAPAPASATQSGEVLDISEDQPVGAGQAGRIAREHNELLASMRGALSDLRHHAVQVAVQSARLRKLTGEAQQSATKQEEVSQLIAQSSGEGATALEDITERTGSVSELNSRNLDGVRESNEALSQVAERIREVNDQLQNFRETVAGLSESAGKIGKILEMVQGFSDQTNLLALNAAIEAARAGEAGRGFAVVADEVRQLAQKIASATGDVHEIISDMDARVGRTEKDTEQLLVQTDQAREEVTSTAAQFDNMLQYIEQAHAELLSITSSVEEVSITNRQVHEHGNEIHDLGRELAKEIAESDAFSEQLRKATEASMELLARYRIGRGAFEEILEARQQLAAEVEQRLTELARQGVDIFDRRYEPIPNTSPQKYRTSFSDRFKREFQDLTDQSKERFTGTVYSLLVDVKGYIPVHHRATSQPPTGDPNKDLLYSRDQRLYNSNETETRRASHTERFLLQTYIRDTGEILNDLSIPVYVDGKHWGAVIMGFNPDLLLAGDGRG</sequence>